<evidence type="ECO:0000256" key="1">
    <source>
        <dbReference type="ARBA" id="ARBA00004127"/>
    </source>
</evidence>
<dbReference type="EMBL" id="LAJY01000374">
    <property type="protein sequence ID" value="KJV09041.1"/>
    <property type="molecule type" value="Genomic_DNA"/>
</dbReference>
<comment type="caution">
    <text evidence="6">The sequence shown here is derived from an EMBL/GenBank/DDBJ whole genome shotgun (WGS) entry which is preliminary data.</text>
</comment>
<keyword evidence="4" id="KW-0472">Membrane</keyword>
<evidence type="ECO:0000256" key="2">
    <source>
        <dbReference type="ARBA" id="ARBA00022692"/>
    </source>
</evidence>
<gene>
    <name evidence="6" type="ORF">VZ95_13905</name>
</gene>
<evidence type="ECO:0000259" key="5">
    <source>
        <dbReference type="Pfam" id="PF06803"/>
    </source>
</evidence>
<keyword evidence="3" id="KW-1133">Transmembrane helix</keyword>
<keyword evidence="7" id="KW-1185">Reference proteome</keyword>
<dbReference type="GO" id="GO:0012505">
    <property type="term" value="C:endomembrane system"/>
    <property type="evidence" value="ECO:0007669"/>
    <property type="project" value="UniProtKB-SubCell"/>
</dbReference>
<feature type="domain" description="DUF1232" evidence="5">
    <location>
        <begin position="66"/>
        <end position="100"/>
    </location>
</feature>
<reference evidence="6 7" key="1">
    <citation type="submission" date="2015-03" db="EMBL/GenBank/DDBJ databases">
        <title>Draft genome sequence of Elstera litoralis.</title>
        <authorList>
            <person name="Rahalkar M.C."/>
            <person name="Dhakephalkar P.K."/>
            <person name="Pore S.D."/>
            <person name="Arora P."/>
            <person name="Kapse N.G."/>
            <person name="Pandit P.S."/>
        </authorList>
    </citation>
    <scope>NUCLEOTIDE SEQUENCE [LARGE SCALE GENOMIC DNA]</scope>
    <source>
        <strain evidence="6 7">Dia-1</strain>
    </source>
</reference>
<evidence type="ECO:0000313" key="6">
    <source>
        <dbReference type="EMBL" id="KJV09041.1"/>
    </source>
</evidence>
<sequence length="128" mass="14282">MVEVEFRNLPVPIVPQTADEAQHQARMVDAGFWPKLRRLASRLPFAEDLLAAWYASRDPKTPRKVKIGLTAALAYFILPIDTVPDWIAGLGYGDDFAVLLAAIRLAAEAIKDSHRAAAQTMLEKLRRD</sequence>
<accession>A0A0F3IQN4</accession>
<proteinExistence type="predicted"/>
<comment type="subcellular location">
    <subcellularLocation>
        <location evidence="1">Endomembrane system</location>
        <topology evidence="1">Multi-pass membrane protein</topology>
    </subcellularLocation>
</comment>
<dbReference type="RefSeq" id="WP_045776390.1">
    <property type="nucleotide sequence ID" value="NZ_LAJY01000374.1"/>
</dbReference>
<dbReference type="Pfam" id="PF06803">
    <property type="entry name" value="DUF1232"/>
    <property type="match status" value="1"/>
</dbReference>
<name>A0A0F3IQN4_9PROT</name>
<dbReference type="InterPro" id="IPR010652">
    <property type="entry name" value="DUF1232"/>
</dbReference>
<organism evidence="6 7">
    <name type="scientific">Elstera litoralis</name>
    <dbReference type="NCBI Taxonomy" id="552518"/>
    <lineage>
        <taxon>Bacteria</taxon>
        <taxon>Pseudomonadati</taxon>
        <taxon>Pseudomonadota</taxon>
        <taxon>Alphaproteobacteria</taxon>
        <taxon>Rhodospirillales</taxon>
        <taxon>Rhodospirillaceae</taxon>
        <taxon>Elstera</taxon>
    </lineage>
</organism>
<dbReference type="PIRSF" id="PIRSF031804">
    <property type="entry name" value="UCP031804"/>
    <property type="match status" value="1"/>
</dbReference>
<evidence type="ECO:0000256" key="3">
    <source>
        <dbReference type="ARBA" id="ARBA00022989"/>
    </source>
</evidence>
<protein>
    <recommendedName>
        <fullName evidence="5">DUF1232 domain-containing protein</fullName>
    </recommendedName>
</protein>
<evidence type="ECO:0000313" key="7">
    <source>
        <dbReference type="Proteomes" id="UP000033774"/>
    </source>
</evidence>
<dbReference type="Proteomes" id="UP000033774">
    <property type="component" value="Unassembled WGS sequence"/>
</dbReference>
<evidence type="ECO:0000256" key="4">
    <source>
        <dbReference type="ARBA" id="ARBA00023136"/>
    </source>
</evidence>
<dbReference type="InterPro" id="IPR016983">
    <property type="entry name" value="UCP031804"/>
</dbReference>
<dbReference type="AlphaFoldDB" id="A0A0F3IQN4"/>
<keyword evidence="2" id="KW-0812">Transmembrane</keyword>